<dbReference type="GO" id="GO:0140359">
    <property type="term" value="F:ABC-type transporter activity"/>
    <property type="evidence" value="ECO:0007669"/>
    <property type="project" value="InterPro"/>
</dbReference>
<feature type="domain" description="ABC-2 type transporter transmembrane" evidence="7">
    <location>
        <begin position="45"/>
        <end position="387"/>
    </location>
</feature>
<dbReference type="PANTHER" id="PTHR30294">
    <property type="entry name" value="MEMBRANE COMPONENT OF ABC TRANSPORTER YHHJ-RELATED"/>
    <property type="match status" value="1"/>
</dbReference>
<dbReference type="RefSeq" id="WP_117679841.1">
    <property type="nucleotide sequence ID" value="NZ_CAJJKC010000010.1"/>
</dbReference>
<dbReference type="InterPro" id="IPR013525">
    <property type="entry name" value="ABC2_TM"/>
</dbReference>
<proteinExistence type="predicted"/>
<evidence type="ECO:0000256" key="4">
    <source>
        <dbReference type="ARBA" id="ARBA00022989"/>
    </source>
</evidence>
<evidence type="ECO:0000313" key="9">
    <source>
        <dbReference type="Proteomes" id="UP000260943"/>
    </source>
</evidence>
<dbReference type="EMBL" id="QSRJ01000008">
    <property type="protein sequence ID" value="RGL09706.1"/>
    <property type="molecule type" value="Genomic_DNA"/>
</dbReference>
<keyword evidence="2" id="KW-1003">Cell membrane</keyword>
<feature type="transmembrane region" description="Helical" evidence="6">
    <location>
        <begin position="365"/>
        <end position="391"/>
    </location>
</feature>
<evidence type="ECO:0000256" key="2">
    <source>
        <dbReference type="ARBA" id="ARBA00022475"/>
    </source>
</evidence>
<keyword evidence="4 6" id="KW-1133">Transmembrane helix</keyword>
<keyword evidence="3 6" id="KW-0812">Transmembrane</keyword>
<feature type="transmembrane region" description="Helical" evidence="6">
    <location>
        <begin position="192"/>
        <end position="218"/>
    </location>
</feature>
<dbReference type="GO" id="GO:0005886">
    <property type="term" value="C:plasma membrane"/>
    <property type="evidence" value="ECO:0007669"/>
    <property type="project" value="UniProtKB-SubCell"/>
</dbReference>
<evidence type="ECO:0000256" key="6">
    <source>
        <dbReference type="SAM" id="Phobius"/>
    </source>
</evidence>
<reference evidence="8 9" key="1">
    <citation type="submission" date="2018-08" db="EMBL/GenBank/DDBJ databases">
        <title>A genome reference for cultivated species of the human gut microbiota.</title>
        <authorList>
            <person name="Zou Y."/>
            <person name="Xue W."/>
            <person name="Luo G."/>
        </authorList>
    </citation>
    <scope>NUCLEOTIDE SEQUENCE [LARGE SCALE GENOMIC DNA]</scope>
    <source>
        <strain evidence="8 9">TF08-14</strain>
    </source>
</reference>
<dbReference type="Gene3D" id="3.40.1710.10">
    <property type="entry name" value="abc type-2 transporter like domain"/>
    <property type="match status" value="1"/>
</dbReference>
<dbReference type="PANTHER" id="PTHR30294:SF29">
    <property type="entry name" value="MULTIDRUG ABC TRANSPORTER PERMEASE YBHS-RELATED"/>
    <property type="match status" value="1"/>
</dbReference>
<sequence>MNICKRAIIIALRHPLYLAIYIGFLSAMGVLLMGEVGTAQAPAPSSASSQATIALADRDDSAISRALRAALETTDELVDADDEPTALQDVLAKDQADIVLIIPDGFGDQLIDAAHAGRDLPQLNMAAGSNMQAAALASQRASRWASLAAAQAALEPALDADGIVDAVTQSSSVEPSVQVLETTPGNAAASRLAFYLTFSSYTITSSIIVVAGVVLATLNAPDVRRRQLSSPMSTWRLGLGSIAGCGVLALAVCALVAVVGIVASGAASLVSQALPQLALALISLAIFALVPLSLAYTLAQCGFQEDALNAIANIGGMVMSFLGGAWVPLSLMGPGVQAMARFTPTYWMYSAITEALGAQAITFDVLATVASSLGIIVLFAAAITSAGLVAARLRVREA</sequence>
<comment type="caution">
    <text evidence="8">The sequence shown here is derived from an EMBL/GenBank/DDBJ whole genome shotgun (WGS) entry which is preliminary data.</text>
</comment>
<gene>
    <name evidence="8" type="ORF">DXC81_07410</name>
</gene>
<evidence type="ECO:0000256" key="1">
    <source>
        <dbReference type="ARBA" id="ARBA00004651"/>
    </source>
</evidence>
<dbReference type="Proteomes" id="UP000260943">
    <property type="component" value="Unassembled WGS sequence"/>
</dbReference>
<evidence type="ECO:0000313" key="8">
    <source>
        <dbReference type="EMBL" id="RGL09706.1"/>
    </source>
</evidence>
<feature type="transmembrane region" description="Helical" evidence="6">
    <location>
        <begin position="16"/>
        <end position="34"/>
    </location>
</feature>
<protein>
    <submittedName>
        <fullName evidence="8">ABC transporter permease</fullName>
    </submittedName>
</protein>
<organism evidence="8 9">
    <name type="scientific">Collinsella tanakaei</name>
    <dbReference type="NCBI Taxonomy" id="626935"/>
    <lineage>
        <taxon>Bacteria</taxon>
        <taxon>Bacillati</taxon>
        <taxon>Actinomycetota</taxon>
        <taxon>Coriobacteriia</taxon>
        <taxon>Coriobacteriales</taxon>
        <taxon>Coriobacteriaceae</taxon>
        <taxon>Collinsella</taxon>
    </lineage>
</organism>
<name>A0A3E4QR91_9ACTN</name>
<evidence type="ECO:0000256" key="3">
    <source>
        <dbReference type="ARBA" id="ARBA00022692"/>
    </source>
</evidence>
<feature type="transmembrane region" description="Helical" evidence="6">
    <location>
        <begin position="239"/>
        <end position="265"/>
    </location>
</feature>
<dbReference type="AlphaFoldDB" id="A0A3E4QR91"/>
<accession>A0A3E4QR91</accession>
<keyword evidence="5 6" id="KW-0472">Membrane</keyword>
<feature type="transmembrane region" description="Helical" evidence="6">
    <location>
        <begin position="310"/>
        <end position="329"/>
    </location>
</feature>
<evidence type="ECO:0000256" key="5">
    <source>
        <dbReference type="ARBA" id="ARBA00023136"/>
    </source>
</evidence>
<dbReference type="Pfam" id="PF12698">
    <property type="entry name" value="ABC2_membrane_3"/>
    <property type="match status" value="1"/>
</dbReference>
<dbReference type="InterPro" id="IPR051449">
    <property type="entry name" value="ABC-2_transporter_component"/>
</dbReference>
<comment type="subcellular location">
    <subcellularLocation>
        <location evidence="1">Cell membrane</location>
        <topology evidence="1">Multi-pass membrane protein</topology>
    </subcellularLocation>
</comment>
<feature type="transmembrane region" description="Helical" evidence="6">
    <location>
        <begin position="277"/>
        <end position="298"/>
    </location>
</feature>
<evidence type="ECO:0000259" key="7">
    <source>
        <dbReference type="Pfam" id="PF12698"/>
    </source>
</evidence>